<dbReference type="EMBL" id="CP107525">
    <property type="protein sequence ID" value="UZW64600.1"/>
    <property type="molecule type" value="Genomic_DNA"/>
</dbReference>
<protein>
    <submittedName>
        <fullName evidence="2">Uncharacterized protein</fullName>
    </submittedName>
</protein>
<proteinExistence type="predicted"/>
<dbReference type="AlphaFoldDB" id="A0AAN1EE62"/>
<reference evidence="2" key="2">
    <citation type="submission" date="2022-11" db="EMBL/GenBank/DDBJ databases">
        <title>complete genomes of mycoplasma synoviae ZX313 strain and SD2 strain.</title>
        <authorList>
            <person name="Zhong Q."/>
        </authorList>
    </citation>
    <scope>NUCLEOTIDE SEQUENCE</scope>
    <source>
        <strain evidence="2">SD2</strain>
    </source>
</reference>
<name>A0AAN1EE62_MYCSY</name>
<feature type="transmembrane region" description="Helical" evidence="1">
    <location>
        <begin position="250"/>
        <end position="269"/>
    </location>
</feature>
<accession>A0AAN1EE62</accession>
<gene>
    <name evidence="2" type="ORF">OIE46_00710</name>
</gene>
<evidence type="ECO:0000256" key="1">
    <source>
        <dbReference type="SAM" id="Phobius"/>
    </source>
</evidence>
<evidence type="ECO:0000313" key="3">
    <source>
        <dbReference type="Proteomes" id="UP001164481"/>
    </source>
</evidence>
<dbReference type="RefSeq" id="WP_020003077.1">
    <property type="nucleotide sequence ID" value="NZ_CP012624.1"/>
</dbReference>
<dbReference type="GeneID" id="93529931"/>
<dbReference type="NCBIfam" id="NF045951">
    <property type="entry name" value="MAG0110_fam"/>
    <property type="match status" value="1"/>
</dbReference>
<feature type="transmembrane region" description="Helical" evidence="1">
    <location>
        <begin position="211"/>
        <end position="229"/>
    </location>
</feature>
<feature type="transmembrane region" description="Helical" evidence="1">
    <location>
        <begin position="33"/>
        <end position="60"/>
    </location>
</feature>
<feature type="transmembrane region" description="Helical" evidence="1">
    <location>
        <begin position="152"/>
        <end position="173"/>
    </location>
</feature>
<dbReference type="Proteomes" id="UP001164481">
    <property type="component" value="Chromosome"/>
</dbReference>
<feature type="transmembrane region" description="Helical" evidence="1">
    <location>
        <begin position="185"/>
        <end position="205"/>
    </location>
</feature>
<organism evidence="2 3">
    <name type="scientific">Mycoplasmopsis synoviae</name>
    <name type="common">Mycoplasma synoviae</name>
    <dbReference type="NCBI Taxonomy" id="2109"/>
    <lineage>
        <taxon>Bacteria</taxon>
        <taxon>Bacillati</taxon>
        <taxon>Mycoplasmatota</taxon>
        <taxon>Mycoplasmoidales</taxon>
        <taxon>Metamycoplasmataceae</taxon>
        <taxon>Mycoplasmopsis</taxon>
    </lineage>
</organism>
<sequence>MNFEQKNNLNSLHVDVDKDYKFLISSKKTQGQFYGLVFMFFALAFSVFVALTISIYHSVFNAIVNGVDNAFTRFMKEKPFVVYGLVLGLFVAYFIVIWFLRKFSWKSLIFSYPVVVLFFSVMISMALVVYSINPDWNRATTSYKNPPITVPLVLMFAPMLVLFFLGVFSYYGLFDLTKLMRVSGFLLAVFLILTVIGIFAVGPVYGTINVAISIIGIAIISISTIYTFNRILTDSKNLAFFSKHEFIARAAGYGIELFISYANILWFLIRIMMKFKK</sequence>
<keyword evidence="1" id="KW-0472">Membrane</keyword>
<evidence type="ECO:0000313" key="2">
    <source>
        <dbReference type="EMBL" id="UZW64600.1"/>
    </source>
</evidence>
<keyword evidence="1" id="KW-1133">Transmembrane helix</keyword>
<keyword evidence="1" id="KW-0812">Transmembrane</keyword>
<reference evidence="2" key="1">
    <citation type="submission" date="2022-10" db="EMBL/GenBank/DDBJ databases">
        <authorList>
            <person name="Wei X."/>
        </authorList>
    </citation>
    <scope>NUCLEOTIDE SEQUENCE</scope>
    <source>
        <strain evidence="2">SD2</strain>
    </source>
</reference>
<feature type="transmembrane region" description="Helical" evidence="1">
    <location>
        <begin position="80"/>
        <end position="100"/>
    </location>
</feature>
<feature type="transmembrane region" description="Helical" evidence="1">
    <location>
        <begin position="112"/>
        <end position="132"/>
    </location>
</feature>